<evidence type="ECO:0000256" key="1">
    <source>
        <dbReference type="SAM" id="SignalP"/>
    </source>
</evidence>
<organism evidence="2 3">
    <name type="scientific">Pontiella agarivorans</name>
    <dbReference type="NCBI Taxonomy" id="3038953"/>
    <lineage>
        <taxon>Bacteria</taxon>
        <taxon>Pseudomonadati</taxon>
        <taxon>Kiritimatiellota</taxon>
        <taxon>Kiritimatiellia</taxon>
        <taxon>Kiritimatiellales</taxon>
        <taxon>Pontiellaceae</taxon>
        <taxon>Pontiella</taxon>
    </lineage>
</organism>
<dbReference type="RefSeq" id="WP_322607237.1">
    <property type="nucleotide sequence ID" value="NZ_JARVCO010000002.1"/>
</dbReference>
<gene>
    <name evidence="2" type="ORF">P9H32_02265</name>
</gene>
<comment type="caution">
    <text evidence="2">The sequence shown here is derived from an EMBL/GenBank/DDBJ whole genome shotgun (WGS) entry which is preliminary data.</text>
</comment>
<feature type="signal peptide" evidence="1">
    <location>
        <begin position="1"/>
        <end position="19"/>
    </location>
</feature>
<keyword evidence="3" id="KW-1185">Reference proteome</keyword>
<feature type="chain" id="PRO_5046315829" evidence="1">
    <location>
        <begin position="20"/>
        <end position="265"/>
    </location>
</feature>
<sequence>MKKYALLMSIVAVSTVGLAEMVTVTDQMDTLSSWSANANWTTTGGIAETTSDAQFMTLQTGVAAPEASGDWVSAKIKQRVTLGSAGLSAANQYASRIAISGDATGASGLAKSMWTRRDADAVPGQIWGSAVSVQGATPNWKFGGWNNISEIGLSSTTNAMSDWFTSEIVITKTETAYDVVINYYDGTDAVVWTDSLAGTDLGDLANSGTWYLNMGSEYQFTTSADVAKLEVDQATLTSSIPEPATLGLVAAFGGAVLFIRRRFML</sequence>
<keyword evidence="1" id="KW-0732">Signal</keyword>
<dbReference type="EMBL" id="JARVCO010000002">
    <property type="protein sequence ID" value="MDZ8117436.1"/>
    <property type="molecule type" value="Genomic_DNA"/>
</dbReference>
<name>A0ABU5MTM7_9BACT</name>
<evidence type="ECO:0000313" key="2">
    <source>
        <dbReference type="EMBL" id="MDZ8117436.1"/>
    </source>
</evidence>
<reference evidence="2 3" key="1">
    <citation type="journal article" date="2024" name="Appl. Environ. Microbiol.">
        <title>Pontiella agarivorans sp. nov., a novel marine anaerobic bacterium capable of degrading macroalgal polysaccharides and fixing nitrogen.</title>
        <authorList>
            <person name="Liu N."/>
            <person name="Kivenson V."/>
            <person name="Peng X."/>
            <person name="Cui Z."/>
            <person name="Lankiewicz T.S."/>
            <person name="Gosselin K.M."/>
            <person name="English C.J."/>
            <person name="Blair E.M."/>
            <person name="O'Malley M.A."/>
            <person name="Valentine D.L."/>
        </authorList>
    </citation>
    <scope>NUCLEOTIDE SEQUENCE [LARGE SCALE GENOMIC DNA]</scope>
    <source>
        <strain evidence="2 3">NLcol2</strain>
    </source>
</reference>
<evidence type="ECO:0000313" key="3">
    <source>
        <dbReference type="Proteomes" id="UP001290861"/>
    </source>
</evidence>
<accession>A0ABU5MTM7</accession>
<protein>
    <submittedName>
        <fullName evidence="2">PEP-CTERM sorting domain-containing protein</fullName>
    </submittedName>
</protein>
<dbReference type="Proteomes" id="UP001290861">
    <property type="component" value="Unassembled WGS sequence"/>
</dbReference>
<proteinExistence type="predicted"/>